<accession>A0AAD6J0D7</accession>
<dbReference type="EMBL" id="JAQGDS010000003">
    <property type="protein sequence ID" value="KAJ6262124.1"/>
    <property type="molecule type" value="Genomic_DNA"/>
</dbReference>
<keyword evidence="9 11" id="KW-0819">tRNA processing</keyword>
<comment type="similarity">
    <text evidence="2 11">Belongs to the TRM44 family.</text>
</comment>
<comment type="function">
    <text evidence="11">Adenosyl-L-methionine (AdoMet)-dependent tRNA (uracil-O(2)-)-methyltransferase.</text>
</comment>
<dbReference type="GO" id="GO:0141101">
    <property type="term" value="F:tRNA(Ser) (uridine(44)-2'-O-)-methyltransferase activity"/>
    <property type="evidence" value="ECO:0007669"/>
    <property type="project" value="UniProtKB-EC"/>
</dbReference>
<dbReference type="GO" id="GO:0005737">
    <property type="term" value="C:cytoplasm"/>
    <property type="evidence" value="ECO:0007669"/>
    <property type="project" value="UniProtKB-SubCell"/>
</dbReference>
<evidence type="ECO:0000256" key="5">
    <source>
        <dbReference type="ARBA" id="ARBA00022490"/>
    </source>
</evidence>
<proteinExistence type="inferred from homology"/>
<keyword evidence="5 11" id="KW-0963">Cytoplasm</keyword>
<dbReference type="Pfam" id="PF07757">
    <property type="entry name" value="AdoMet_MTase"/>
    <property type="match status" value="1"/>
</dbReference>
<organism evidence="13 14">
    <name type="scientific">Drechslerella dactyloides</name>
    <name type="common">Nematode-trapping fungus</name>
    <name type="synonym">Arthrobotrys dactyloides</name>
    <dbReference type="NCBI Taxonomy" id="74499"/>
    <lineage>
        <taxon>Eukaryota</taxon>
        <taxon>Fungi</taxon>
        <taxon>Dikarya</taxon>
        <taxon>Ascomycota</taxon>
        <taxon>Pezizomycotina</taxon>
        <taxon>Orbiliomycetes</taxon>
        <taxon>Orbiliales</taxon>
        <taxon>Orbiliaceae</taxon>
        <taxon>Drechslerella</taxon>
    </lineage>
</organism>
<keyword evidence="6 11" id="KW-0489">Methyltransferase</keyword>
<evidence type="ECO:0000313" key="14">
    <source>
        <dbReference type="Proteomes" id="UP001221413"/>
    </source>
</evidence>
<dbReference type="PANTHER" id="PTHR21210:SF0">
    <property type="entry name" value="TRNA (URACIL-O(2)-)-METHYLTRANSFERASE-RELATED"/>
    <property type="match status" value="1"/>
</dbReference>
<evidence type="ECO:0000256" key="1">
    <source>
        <dbReference type="ARBA" id="ARBA00004496"/>
    </source>
</evidence>
<comment type="catalytic activity">
    <reaction evidence="10 11">
        <text>uridine(44) in tRNA(Ser) + S-adenosyl-L-methionine = 2'-O-methyluridine(44) in tRNA(Ser) + S-adenosyl-L-homocysteine + H(+)</text>
        <dbReference type="Rhea" id="RHEA:43100"/>
        <dbReference type="Rhea" id="RHEA-COMP:10339"/>
        <dbReference type="Rhea" id="RHEA-COMP:10340"/>
        <dbReference type="ChEBI" id="CHEBI:15378"/>
        <dbReference type="ChEBI" id="CHEBI:57856"/>
        <dbReference type="ChEBI" id="CHEBI:59789"/>
        <dbReference type="ChEBI" id="CHEBI:65315"/>
        <dbReference type="ChEBI" id="CHEBI:74478"/>
        <dbReference type="EC" id="2.1.1.211"/>
    </reaction>
</comment>
<protein>
    <recommendedName>
        <fullName evidence="4 11">tRNA (uracil-O(2)-)-methyltransferase</fullName>
        <ecNumber evidence="3 11">2.1.1.211</ecNumber>
    </recommendedName>
</protein>
<dbReference type="EC" id="2.1.1.211" evidence="3 11"/>
<evidence type="ECO:0000256" key="11">
    <source>
        <dbReference type="RuleBase" id="RU368004"/>
    </source>
</evidence>
<evidence type="ECO:0000256" key="6">
    <source>
        <dbReference type="ARBA" id="ARBA00022603"/>
    </source>
</evidence>
<dbReference type="AlphaFoldDB" id="A0AAD6J0D7"/>
<evidence type="ECO:0000256" key="10">
    <source>
        <dbReference type="ARBA" id="ARBA00047957"/>
    </source>
</evidence>
<keyword evidence="7 11" id="KW-0808">Transferase</keyword>
<evidence type="ECO:0000256" key="12">
    <source>
        <dbReference type="SAM" id="MobiDB-lite"/>
    </source>
</evidence>
<comment type="caution">
    <text evidence="13">The sequence shown here is derived from an EMBL/GenBank/DDBJ whole genome shotgun (WGS) entry which is preliminary data.</text>
</comment>
<evidence type="ECO:0000256" key="9">
    <source>
        <dbReference type="ARBA" id="ARBA00022694"/>
    </source>
</evidence>
<evidence type="ECO:0000256" key="4">
    <source>
        <dbReference type="ARBA" id="ARBA00017788"/>
    </source>
</evidence>
<evidence type="ECO:0000313" key="13">
    <source>
        <dbReference type="EMBL" id="KAJ6262124.1"/>
    </source>
</evidence>
<dbReference type="PANTHER" id="PTHR21210">
    <property type="entry name" value="TRNA (URACIL-O(2)-)-METHYLTRANSFERASE-RELATED"/>
    <property type="match status" value="1"/>
</dbReference>
<evidence type="ECO:0000256" key="3">
    <source>
        <dbReference type="ARBA" id="ARBA00012795"/>
    </source>
</evidence>
<dbReference type="GO" id="GO:0030488">
    <property type="term" value="P:tRNA methylation"/>
    <property type="evidence" value="ECO:0007669"/>
    <property type="project" value="UniProtKB-UniRule"/>
</dbReference>
<name>A0AAD6J0D7_DREDA</name>
<keyword evidence="14" id="KW-1185">Reference proteome</keyword>
<gene>
    <name evidence="13" type="ORF">Dda_2929</name>
</gene>
<evidence type="ECO:0000256" key="7">
    <source>
        <dbReference type="ARBA" id="ARBA00022679"/>
    </source>
</evidence>
<evidence type="ECO:0000256" key="2">
    <source>
        <dbReference type="ARBA" id="ARBA00009056"/>
    </source>
</evidence>
<feature type="compositionally biased region" description="Basic and acidic residues" evidence="12">
    <location>
        <begin position="1"/>
        <end position="15"/>
    </location>
</feature>
<feature type="region of interest" description="Disordered" evidence="12">
    <location>
        <begin position="1"/>
        <end position="91"/>
    </location>
</feature>
<reference evidence="13" key="1">
    <citation type="submission" date="2023-01" db="EMBL/GenBank/DDBJ databases">
        <title>The chitinases involved in constricting ring structure development in the nematode-trapping fungus Drechslerella dactyloides.</title>
        <authorList>
            <person name="Wang R."/>
            <person name="Zhang L."/>
            <person name="Tang P."/>
            <person name="Li S."/>
            <person name="Liang L."/>
        </authorList>
    </citation>
    <scope>NUCLEOTIDE SEQUENCE</scope>
    <source>
        <strain evidence="13">YMF1.00031</strain>
    </source>
</reference>
<evidence type="ECO:0000256" key="8">
    <source>
        <dbReference type="ARBA" id="ARBA00022691"/>
    </source>
</evidence>
<comment type="subcellular location">
    <subcellularLocation>
        <location evidence="1 11">Cytoplasm</location>
    </subcellularLocation>
</comment>
<feature type="compositionally biased region" description="Basic and acidic residues" evidence="12">
    <location>
        <begin position="23"/>
        <end position="34"/>
    </location>
</feature>
<dbReference type="Proteomes" id="UP001221413">
    <property type="component" value="Unassembled WGS sequence"/>
</dbReference>
<sequence>MEKRQRERRSEKEKKEEEEEEERETRWERTRRTDGGGSGDGGRGRGRRRSGNGDEDVRSSSQANGRPSGVLYTPPAWPGREPCPDVETSCRGCRRSDDANATARMGMNEEPSDLSRIFRPSQGLLAVDRDGGHRCGHSASSPASSYVWVPACSTRLPPSPSSQLELETTVVNVILQPEYVSPIVSRADVIFDSSSTGTRIAPSGTDVGFVGGFLAHSLSRKLVIKTIPRNPKRDRAIEQSIWVFEETGGPGDDDGAVRRPFLVVLVPHFPTGSSEGPFYLPDARAIAIRVAGSVLSIHRLDRERVSTGGTSVGVDGAGVDTGRDGIDSFGQGADSDRSRRMLNKLMGVVKKRLERPDYVKRVHHDTVISRERYQTVYQDLKARHADRLCRVFASNGYDGKGCREVDKIFEEVGIASFCICLWEDMYDCAKTDRPAEPAMMEEESTGGSPAPAPARHRPPFVGFVDLGCGSGVLTDVLLHEGWPGYGIDARSRKVWKSFDEGVQGRLVESILVPYVVSDGEATAETAETVVVPASGPWVLDAGLTAGCSERADGGKAESQPFYSLAGKAQVYHSGRFPEGTFLICNHGDELTAWTPLLASLNRCSFLAIPCCSFNLAGKRFRAQRQQVCADARTREASKRSTYQSLIAYVEGLCEEVGVVSEKEWLRIPSTRNLAIVGRGYRATEAKESSREALVREIIRREGGAEGWMAMVAALRARQLG</sequence>
<keyword evidence="8 11" id="KW-0949">S-adenosyl-L-methionine</keyword>
<dbReference type="InterPro" id="IPR011671">
    <property type="entry name" value="tRNA_uracil_MeTrfase"/>
</dbReference>